<dbReference type="InterPro" id="IPR034268">
    <property type="entry name" value="RBM25_RRM"/>
</dbReference>
<feature type="domain" description="RRM" evidence="2">
    <location>
        <begin position="124"/>
        <end position="202"/>
    </location>
</feature>
<dbReference type="PANTHER" id="PTHR47334:SF3">
    <property type="entry name" value="PWI DOMAIN-CONTAINING PROTEIN"/>
    <property type="match status" value="1"/>
</dbReference>
<dbReference type="Proteomes" id="UP000015105">
    <property type="component" value="Chromosome 5D"/>
</dbReference>
<evidence type="ECO:0000259" key="2">
    <source>
        <dbReference type="PROSITE" id="PS50102"/>
    </source>
</evidence>
<reference evidence="4" key="1">
    <citation type="journal article" date="2014" name="Science">
        <title>Ancient hybridizations among the ancestral genomes of bread wheat.</title>
        <authorList>
            <consortium name="International Wheat Genome Sequencing Consortium,"/>
            <person name="Marcussen T."/>
            <person name="Sandve S.R."/>
            <person name="Heier L."/>
            <person name="Spannagl M."/>
            <person name="Pfeifer M."/>
            <person name="Jakobsen K.S."/>
            <person name="Wulff B.B."/>
            <person name="Steuernagel B."/>
            <person name="Mayer K.F."/>
            <person name="Olsen O.A."/>
        </authorList>
    </citation>
    <scope>NUCLEOTIDE SEQUENCE [LARGE SCALE GENOMIC DNA]</scope>
    <source>
        <strain evidence="4">cv. AL8/78</strain>
    </source>
</reference>
<reference evidence="4" key="2">
    <citation type="journal article" date="2017" name="Nat. Plants">
        <title>The Aegilops tauschii genome reveals multiple impacts of transposons.</title>
        <authorList>
            <person name="Zhao G."/>
            <person name="Zou C."/>
            <person name="Li K."/>
            <person name="Wang K."/>
            <person name="Li T."/>
            <person name="Gao L."/>
            <person name="Zhang X."/>
            <person name="Wang H."/>
            <person name="Yang Z."/>
            <person name="Liu X."/>
            <person name="Jiang W."/>
            <person name="Mao L."/>
            <person name="Kong X."/>
            <person name="Jiao Y."/>
            <person name="Jia J."/>
        </authorList>
    </citation>
    <scope>NUCLEOTIDE SEQUENCE [LARGE SCALE GENOMIC DNA]</scope>
    <source>
        <strain evidence="4">cv. AL8/78</strain>
    </source>
</reference>
<keyword evidence="1" id="KW-0694">RNA-binding</keyword>
<dbReference type="InterPro" id="IPR035979">
    <property type="entry name" value="RBD_domain_sf"/>
</dbReference>
<accession>A0A453KRD8</accession>
<dbReference type="Gramene" id="AET5Gv20488200.10">
    <property type="protein sequence ID" value="AET5Gv20488200.10"/>
    <property type="gene ID" value="AET5Gv20488200"/>
</dbReference>
<dbReference type="Pfam" id="PF00076">
    <property type="entry name" value="RRM_1"/>
    <property type="match status" value="1"/>
</dbReference>
<dbReference type="InterPro" id="IPR012677">
    <property type="entry name" value="Nucleotide-bd_a/b_plait_sf"/>
</dbReference>
<dbReference type="Gramene" id="AET5Gv20488200.22">
    <property type="protein sequence ID" value="AET5Gv20488200.22"/>
    <property type="gene ID" value="AET5Gv20488200"/>
</dbReference>
<dbReference type="InterPro" id="IPR053294">
    <property type="entry name" value="RBM_PWI_domain"/>
</dbReference>
<dbReference type="SUPFAM" id="SSF54928">
    <property type="entry name" value="RNA-binding domain, RBD"/>
    <property type="match status" value="1"/>
</dbReference>
<reference evidence="3" key="4">
    <citation type="submission" date="2019-03" db="UniProtKB">
        <authorList>
            <consortium name="EnsemblPlants"/>
        </authorList>
    </citation>
    <scope>IDENTIFICATION</scope>
</reference>
<dbReference type="GO" id="GO:0003723">
    <property type="term" value="F:RNA binding"/>
    <property type="evidence" value="ECO:0007669"/>
    <property type="project" value="UniProtKB-UniRule"/>
</dbReference>
<dbReference type="EnsemblPlants" id="AET5Gv20488200.10">
    <property type="protein sequence ID" value="AET5Gv20488200.10"/>
    <property type="gene ID" value="AET5Gv20488200"/>
</dbReference>
<reference evidence="3" key="5">
    <citation type="journal article" date="2021" name="G3 (Bethesda)">
        <title>Aegilops tauschii genome assembly Aet v5.0 features greater sequence contiguity and improved annotation.</title>
        <authorList>
            <person name="Wang L."/>
            <person name="Zhu T."/>
            <person name="Rodriguez J.C."/>
            <person name="Deal K.R."/>
            <person name="Dubcovsky J."/>
            <person name="McGuire P.E."/>
            <person name="Lux T."/>
            <person name="Spannagl M."/>
            <person name="Mayer K.F.X."/>
            <person name="Baldrich P."/>
            <person name="Meyers B.C."/>
            <person name="Huo N."/>
            <person name="Gu Y.Q."/>
            <person name="Zhou H."/>
            <person name="Devos K.M."/>
            <person name="Bennetzen J.L."/>
            <person name="Unver T."/>
            <person name="Budak H."/>
            <person name="Gulick P.J."/>
            <person name="Galiba G."/>
            <person name="Kalapos B."/>
            <person name="Nelson D.R."/>
            <person name="Li P."/>
            <person name="You F.M."/>
            <person name="Luo M.C."/>
            <person name="Dvorak J."/>
        </authorList>
    </citation>
    <scope>NUCLEOTIDE SEQUENCE [LARGE SCALE GENOMIC DNA]</scope>
    <source>
        <strain evidence="3">cv. AL8/78</strain>
    </source>
</reference>
<evidence type="ECO:0000313" key="4">
    <source>
        <dbReference type="Proteomes" id="UP000015105"/>
    </source>
</evidence>
<dbReference type="SMART" id="SM00360">
    <property type="entry name" value="RRM"/>
    <property type="match status" value="1"/>
</dbReference>
<protein>
    <recommendedName>
        <fullName evidence="2">RRM domain-containing protein</fullName>
    </recommendedName>
</protein>
<dbReference type="Gene3D" id="3.30.70.330">
    <property type="match status" value="1"/>
</dbReference>
<dbReference type="AlphaFoldDB" id="A0A453KRD8"/>
<dbReference type="CDD" id="cd12446">
    <property type="entry name" value="RRM_RBM25"/>
    <property type="match status" value="1"/>
</dbReference>
<keyword evidence="4" id="KW-1185">Reference proteome</keyword>
<dbReference type="InterPro" id="IPR000504">
    <property type="entry name" value="RRM_dom"/>
</dbReference>
<name>A0A453KRD8_AEGTS</name>
<sequence>MAAGCTGSVPKHPLPPIRNDCVLMHCPTRKASLMFVSEDLVILHDLWCLLVCFHDLGVFVDPRYFTQYPIRPGPPGSPQSLMYPPGVTSHQRPAVIHGVSDPVAAARPPVPPVPPVAPADIPQFNVYIGKIASTVDKDFILSLLQVCGPVKSWKPVTNPIDGTPTAFGFCEFESAESSLRARRLLNKLSVDGQELVLNVNQSTRDYLQRHGDRTIEEKASEADKDAIQKIRSMIIERLKSKLPGSPIPPVQVSASASIVDEKEDGDTRSSALEEREITRQCEKEKHLGKSKAVGLLGWKEREVTAARKSSLQIDALNVNAAMHLHYRREGQ</sequence>
<dbReference type="PANTHER" id="PTHR47334">
    <property type="entry name" value="SPLICING FACTOR PWI DOMAIN-CONTAINING PROTEIN / RNA RECOGNITION MOTIF (RRM)-CONTAINING PROTEIN"/>
    <property type="match status" value="1"/>
</dbReference>
<evidence type="ECO:0000256" key="1">
    <source>
        <dbReference type="PROSITE-ProRule" id="PRU00176"/>
    </source>
</evidence>
<dbReference type="EnsemblPlants" id="AET5Gv20488200.22">
    <property type="protein sequence ID" value="AET5Gv20488200.22"/>
    <property type="gene ID" value="AET5Gv20488200"/>
</dbReference>
<proteinExistence type="predicted"/>
<organism evidence="3 4">
    <name type="scientific">Aegilops tauschii subsp. strangulata</name>
    <name type="common">Goatgrass</name>
    <dbReference type="NCBI Taxonomy" id="200361"/>
    <lineage>
        <taxon>Eukaryota</taxon>
        <taxon>Viridiplantae</taxon>
        <taxon>Streptophyta</taxon>
        <taxon>Embryophyta</taxon>
        <taxon>Tracheophyta</taxon>
        <taxon>Spermatophyta</taxon>
        <taxon>Magnoliopsida</taxon>
        <taxon>Liliopsida</taxon>
        <taxon>Poales</taxon>
        <taxon>Poaceae</taxon>
        <taxon>BOP clade</taxon>
        <taxon>Pooideae</taxon>
        <taxon>Triticodae</taxon>
        <taxon>Triticeae</taxon>
        <taxon>Triticinae</taxon>
        <taxon>Aegilops</taxon>
    </lineage>
</organism>
<evidence type="ECO:0000313" key="3">
    <source>
        <dbReference type="EnsemblPlants" id="AET5Gv20488200.22"/>
    </source>
</evidence>
<dbReference type="PROSITE" id="PS50102">
    <property type="entry name" value="RRM"/>
    <property type="match status" value="1"/>
</dbReference>
<reference evidence="3" key="3">
    <citation type="journal article" date="2017" name="Nature">
        <title>Genome sequence of the progenitor of the wheat D genome Aegilops tauschii.</title>
        <authorList>
            <person name="Luo M.C."/>
            <person name="Gu Y.Q."/>
            <person name="Puiu D."/>
            <person name="Wang H."/>
            <person name="Twardziok S.O."/>
            <person name="Deal K.R."/>
            <person name="Huo N."/>
            <person name="Zhu T."/>
            <person name="Wang L."/>
            <person name="Wang Y."/>
            <person name="McGuire P.E."/>
            <person name="Liu S."/>
            <person name="Long H."/>
            <person name="Ramasamy R.K."/>
            <person name="Rodriguez J.C."/>
            <person name="Van S.L."/>
            <person name="Yuan L."/>
            <person name="Wang Z."/>
            <person name="Xia Z."/>
            <person name="Xiao L."/>
            <person name="Anderson O.D."/>
            <person name="Ouyang S."/>
            <person name="Liang Y."/>
            <person name="Zimin A.V."/>
            <person name="Pertea G."/>
            <person name="Qi P."/>
            <person name="Bennetzen J.L."/>
            <person name="Dai X."/>
            <person name="Dawson M.W."/>
            <person name="Muller H.G."/>
            <person name="Kugler K."/>
            <person name="Rivarola-Duarte L."/>
            <person name="Spannagl M."/>
            <person name="Mayer K.F.X."/>
            <person name="Lu F.H."/>
            <person name="Bevan M.W."/>
            <person name="Leroy P."/>
            <person name="Li P."/>
            <person name="You F.M."/>
            <person name="Sun Q."/>
            <person name="Liu Z."/>
            <person name="Lyons E."/>
            <person name="Wicker T."/>
            <person name="Salzberg S.L."/>
            <person name="Devos K.M."/>
            <person name="Dvorak J."/>
        </authorList>
    </citation>
    <scope>NUCLEOTIDE SEQUENCE [LARGE SCALE GENOMIC DNA]</scope>
    <source>
        <strain evidence="3">cv. AL8/78</strain>
    </source>
</reference>